<sequence length="170" mass="19182">MTNGQLLAVAVIITLQVVEVTPFKAFAFVKVFPPSTPPPGQQESNLPRQKRLVPDSRLSARPNEEDEDDRGDNPISNFFNALDDFIDDATMRKLGGGAKFYGKRKSGFYGKNDSMKKQSKGANWEEDYQGPTNTGYFVWKKDEESGEVKPMTRLKGKVIEKPKRFWESGE</sequence>
<feature type="chain" id="PRO_5040839487" evidence="2">
    <location>
        <begin position="21"/>
        <end position="170"/>
    </location>
</feature>
<evidence type="ECO:0000256" key="1">
    <source>
        <dbReference type="SAM" id="MobiDB-lite"/>
    </source>
</evidence>
<keyword evidence="2" id="KW-0732">Signal</keyword>
<comment type="caution">
    <text evidence="3">The sequence shown here is derived from an EMBL/GenBank/DDBJ whole genome shotgun (WGS) entry which is preliminary data.</text>
</comment>
<evidence type="ECO:0000256" key="2">
    <source>
        <dbReference type="SAM" id="SignalP"/>
    </source>
</evidence>
<evidence type="ECO:0000313" key="4">
    <source>
        <dbReference type="Proteomes" id="UP001165122"/>
    </source>
</evidence>
<accession>A0A9W7KZE9</accession>
<dbReference type="OrthoDB" id="40753at2759"/>
<organism evidence="3 4">
    <name type="scientific">Triparma laevis f. longispina</name>
    <dbReference type="NCBI Taxonomy" id="1714387"/>
    <lineage>
        <taxon>Eukaryota</taxon>
        <taxon>Sar</taxon>
        <taxon>Stramenopiles</taxon>
        <taxon>Ochrophyta</taxon>
        <taxon>Bolidophyceae</taxon>
        <taxon>Parmales</taxon>
        <taxon>Triparmaceae</taxon>
        <taxon>Triparma</taxon>
    </lineage>
</organism>
<evidence type="ECO:0000313" key="3">
    <source>
        <dbReference type="EMBL" id="GMI17567.1"/>
    </source>
</evidence>
<gene>
    <name evidence="3" type="ORF">TrLO_g3912</name>
</gene>
<protein>
    <submittedName>
        <fullName evidence="3">Uncharacterized protein</fullName>
    </submittedName>
</protein>
<feature type="region of interest" description="Disordered" evidence="1">
    <location>
        <begin position="36"/>
        <end position="75"/>
    </location>
</feature>
<keyword evidence="4" id="KW-1185">Reference proteome</keyword>
<dbReference type="EMBL" id="BRXW01000297">
    <property type="protein sequence ID" value="GMI17567.1"/>
    <property type="molecule type" value="Genomic_DNA"/>
</dbReference>
<proteinExistence type="predicted"/>
<feature type="signal peptide" evidence="2">
    <location>
        <begin position="1"/>
        <end position="20"/>
    </location>
</feature>
<dbReference type="AlphaFoldDB" id="A0A9W7KZE9"/>
<name>A0A9W7KZE9_9STRA</name>
<dbReference type="Proteomes" id="UP001165122">
    <property type="component" value="Unassembled WGS sequence"/>
</dbReference>
<reference evidence="4" key="1">
    <citation type="journal article" date="2023" name="Commun. Biol.">
        <title>Genome analysis of Parmales, the sister group of diatoms, reveals the evolutionary specialization of diatoms from phago-mixotrophs to photoautotrophs.</title>
        <authorList>
            <person name="Ban H."/>
            <person name="Sato S."/>
            <person name="Yoshikawa S."/>
            <person name="Yamada K."/>
            <person name="Nakamura Y."/>
            <person name="Ichinomiya M."/>
            <person name="Sato N."/>
            <person name="Blanc-Mathieu R."/>
            <person name="Endo H."/>
            <person name="Kuwata A."/>
            <person name="Ogata H."/>
        </authorList>
    </citation>
    <scope>NUCLEOTIDE SEQUENCE [LARGE SCALE GENOMIC DNA]</scope>
    <source>
        <strain evidence="4">NIES 3700</strain>
    </source>
</reference>